<dbReference type="STRING" id="33936.AZI98_01990"/>
<evidence type="ECO:0000313" key="2">
    <source>
        <dbReference type="EMBL" id="ASS90460.1"/>
    </source>
</evidence>
<reference evidence="3 4" key="1">
    <citation type="submission" date="2016-04" db="EMBL/GenBank/DDBJ databases">
        <title>Draft genome sequence of Aeribacillus pallidus 8m3 from petroleum reservoir.</title>
        <authorList>
            <person name="Poltaraus A.B."/>
            <person name="Nazina T.N."/>
            <person name="Tourova T.P."/>
            <person name="Malakho S.M."/>
            <person name="Korshunova A.V."/>
            <person name="Sokolova D.S."/>
        </authorList>
    </citation>
    <scope>NUCLEOTIDE SEQUENCE [LARGE SCALE GENOMIC DNA]</scope>
    <source>
        <strain evidence="3 4">8m3</strain>
    </source>
</reference>
<dbReference type="InterPro" id="IPR025711">
    <property type="entry name" value="PepSY"/>
</dbReference>
<evidence type="ECO:0000313" key="4">
    <source>
        <dbReference type="Proteomes" id="UP000076476"/>
    </source>
</evidence>
<accession>A0A163YU41</accession>
<dbReference type="EMBL" id="CP017703">
    <property type="protein sequence ID" value="ASS90460.1"/>
    <property type="molecule type" value="Genomic_DNA"/>
</dbReference>
<reference evidence="2 5" key="2">
    <citation type="submission" date="2016-10" db="EMBL/GenBank/DDBJ databases">
        <title>The whole genome sequencing and assembly of Aeribacillus pallidus KCTC3564 strain.</title>
        <authorList>
            <person name="Lee Y.-J."/>
            <person name="Park M.-K."/>
            <person name="Yi H."/>
            <person name="Bahn Y.-S."/>
            <person name="Kim J.F."/>
            <person name="Lee D.-W."/>
        </authorList>
    </citation>
    <scope>NUCLEOTIDE SEQUENCE [LARGE SCALE GENOMIC DNA]</scope>
    <source>
        <strain evidence="2 5">KCTC3564</strain>
    </source>
</reference>
<dbReference type="Proteomes" id="UP000076476">
    <property type="component" value="Unassembled WGS sequence"/>
</dbReference>
<dbReference type="EMBL" id="LWBR01000006">
    <property type="protein sequence ID" value="KZN97744.1"/>
    <property type="molecule type" value="Genomic_DNA"/>
</dbReference>
<proteinExistence type="predicted"/>
<feature type="domain" description="PepSY" evidence="1">
    <location>
        <begin position="29"/>
        <end position="97"/>
    </location>
</feature>
<dbReference type="RefSeq" id="WP_063386612.1">
    <property type="nucleotide sequence ID" value="NZ_CP017703.1"/>
</dbReference>
<protein>
    <recommendedName>
        <fullName evidence="1">PepSY domain-containing protein</fullName>
    </recommendedName>
</protein>
<organism evidence="3 4">
    <name type="scientific">Aeribacillus pallidus</name>
    <dbReference type="NCBI Taxonomy" id="33936"/>
    <lineage>
        <taxon>Bacteria</taxon>
        <taxon>Bacillati</taxon>
        <taxon>Bacillota</taxon>
        <taxon>Bacilli</taxon>
        <taxon>Bacillales</taxon>
        <taxon>Bacillaceae</taxon>
        <taxon>Aeribacillus</taxon>
    </lineage>
</organism>
<gene>
    <name evidence="2" type="ORF">AP3564_09745</name>
    <name evidence="3" type="ORF">AZI98_01990</name>
</gene>
<accession>A0A165Z2B5</accession>
<dbReference type="Proteomes" id="UP000214606">
    <property type="component" value="Chromosome"/>
</dbReference>
<evidence type="ECO:0000259" key="1">
    <source>
        <dbReference type="Pfam" id="PF03413"/>
    </source>
</evidence>
<evidence type="ECO:0000313" key="5">
    <source>
        <dbReference type="Proteomes" id="UP000214606"/>
    </source>
</evidence>
<name>A0A165Z2B5_9BACI</name>
<evidence type="ECO:0000313" key="3">
    <source>
        <dbReference type="EMBL" id="KZN97744.1"/>
    </source>
</evidence>
<sequence>MKWKNFLIGFAAGIAVGYVLKNEYKKPFLSPEKALESVKKAFKQKGPINGSWIYTIPQDYEKNDISYKVYEAGISRFYKGKTEQFEVIVDASSGTILHVNQLSS</sequence>
<dbReference type="OrthoDB" id="2989832at2"/>
<dbReference type="GeneID" id="301125311"/>
<dbReference type="KEGG" id="apak:AP3564_09745"/>
<dbReference type="AlphaFoldDB" id="A0A165Z2B5"/>
<dbReference type="Pfam" id="PF03413">
    <property type="entry name" value="PepSY"/>
    <property type="match status" value="1"/>
</dbReference>
<keyword evidence="4" id="KW-1185">Reference proteome</keyword>